<evidence type="ECO:0000313" key="5">
    <source>
        <dbReference type="Proteomes" id="UP000663829"/>
    </source>
</evidence>
<dbReference type="Proteomes" id="UP000677228">
    <property type="component" value="Unassembled WGS sequence"/>
</dbReference>
<protein>
    <submittedName>
        <fullName evidence="2">Uncharacterized protein</fullName>
    </submittedName>
</protein>
<comment type="caution">
    <text evidence="2">The sequence shown here is derived from an EMBL/GenBank/DDBJ whole genome shotgun (WGS) entry which is preliminary data.</text>
</comment>
<dbReference type="EMBL" id="CAJOBA010000625">
    <property type="protein sequence ID" value="CAF3545706.1"/>
    <property type="molecule type" value="Genomic_DNA"/>
</dbReference>
<accession>A0A814YBK8</accession>
<dbReference type="InterPro" id="IPR053228">
    <property type="entry name" value="Stereospecific_Lipase"/>
</dbReference>
<proteinExistence type="predicted"/>
<dbReference type="AlphaFoldDB" id="A0A814YBK8"/>
<dbReference type="InterPro" id="IPR029058">
    <property type="entry name" value="AB_hydrolase_fold"/>
</dbReference>
<evidence type="ECO:0000313" key="4">
    <source>
        <dbReference type="EMBL" id="CAF3989934.1"/>
    </source>
</evidence>
<name>A0A814YBK8_9BILA</name>
<dbReference type="PANTHER" id="PTHR37574">
    <property type="entry name" value="LIPASE B"/>
    <property type="match status" value="1"/>
</dbReference>
<dbReference type="EMBL" id="CAJOBC010009522">
    <property type="protein sequence ID" value="CAF3989934.1"/>
    <property type="molecule type" value="Genomic_DNA"/>
</dbReference>
<organism evidence="2 5">
    <name type="scientific">Didymodactylos carnosus</name>
    <dbReference type="NCBI Taxonomy" id="1234261"/>
    <lineage>
        <taxon>Eukaryota</taxon>
        <taxon>Metazoa</taxon>
        <taxon>Spiralia</taxon>
        <taxon>Gnathifera</taxon>
        <taxon>Rotifera</taxon>
        <taxon>Eurotatoria</taxon>
        <taxon>Bdelloidea</taxon>
        <taxon>Philodinida</taxon>
        <taxon>Philodinidae</taxon>
        <taxon>Didymodactylos</taxon>
    </lineage>
</organism>
<dbReference type="EMBL" id="CAJNOQ010009518">
    <property type="protein sequence ID" value="CAF1227011.1"/>
    <property type="molecule type" value="Genomic_DNA"/>
</dbReference>
<dbReference type="Gene3D" id="3.40.50.1820">
    <property type="entry name" value="alpha/beta hydrolase"/>
    <property type="match status" value="1"/>
</dbReference>
<keyword evidence="5" id="KW-1185">Reference proteome</keyword>
<dbReference type="Proteomes" id="UP000663829">
    <property type="component" value="Unassembled WGS sequence"/>
</dbReference>
<dbReference type="OrthoDB" id="4605274at2759"/>
<gene>
    <name evidence="2" type="ORF">GPM918_LOCUS24980</name>
    <name evidence="1" type="ORF">OVA965_LOCUS2795</name>
    <name evidence="4" type="ORF">SRO942_LOCUS24984</name>
    <name evidence="3" type="ORF">TMI583_LOCUS2794</name>
</gene>
<reference evidence="2" key="1">
    <citation type="submission" date="2021-02" db="EMBL/GenBank/DDBJ databases">
        <authorList>
            <person name="Nowell W R."/>
        </authorList>
    </citation>
    <scope>NUCLEOTIDE SEQUENCE</scope>
</reference>
<dbReference type="Proteomes" id="UP000682733">
    <property type="component" value="Unassembled WGS sequence"/>
</dbReference>
<dbReference type="Proteomes" id="UP000681722">
    <property type="component" value="Unassembled WGS sequence"/>
</dbReference>
<dbReference type="SUPFAM" id="SSF53474">
    <property type="entry name" value="alpha/beta-Hydrolases"/>
    <property type="match status" value="1"/>
</dbReference>
<evidence type="ECO:0000313" key="2">
    <source>
        <dbReference type="EMBL" id="CAF1227011.1"/>
    </source>
</evidence>
<evidence type="ECO:0000313" key="1">
    <source>
        <dbReference type="EMBL" id="CAF0765619.1"/>
    </source>
</evidence>
<evidence type="ECO:0000313" key="3">
    <source>
        <dbReference type="EMBL" id="CAF3545706.1"/>
    </source>
</evidence>
<dbReference type="EMBL" id="CAJNOK010000625">
    <property type="protein sequence ID" value="CAF0765619.1"/>
    <property type="molecule type" value="Genomic_DNA"/>
</dbReference>
<sequence>MLLDDLVVFNDPLSSVVVPPNVIPELQSKPSIPFSAIRNTSQSLIPVADLLAILSTSPIPSTCDVPSSTNNVFNIFSPRHTLVRKQAEGYYLDTANKKRKKYDEHLNNLAEQFKLRDCIGIPIHSVEPTNTGAKLLPCLIIAKEKKGDDVGFRLACQFGEKRNTYAFNCDPSIAYPPLHQPGPPYTVPRANLSEHLQCYQGQNHQKRWILFLPGSTEEVKELYSWNWMRIMDKNGWSYCTLQLPEKGLGDLQVAAEYITYAARKMYKKATREKEKGIRRKTRINIIGHSLGDALPRFSLRFWPDIRSMINHLIAFGPPNHGTFMADVACSVIPCPIAVTQQRINSSFLCALNSYQKTFSSIKYTNILSKFDELIRPITSSEINEKGVTNIYIQDFCPRRIFSEHLGAGIFDYCGYFLTMNALRSRSFKNLSTEECCAETLMPGINSSTTEFISKVAYLAKEHARHLLMYFGEVKDEPELRCPFRTDCIKRKRRVNKTKLR</sequence>
<dbReference type="PANTHER" id="PTHR37574:SF1">
    <property type="entry name" value="LIPASE B"/>
    <property type="match status" value="1"/>
</dbReference>